<keyword evidence="1" id="KW-0762">Sugar transport</keyword>
<dbReference type="EMBL" id="JADBEM010000001">
    <property type="protein sequence ID" value="MBE1607393.1"/>
    <property type="molecule type" value="Genomic_DNA"/>
</dbReference>
<keyword evidence="2" id="KW-1185">Reference proteome</keyword>
<dbReference type="CDD" id="cd13585">
    <property type="entry name" value="PBP2_TMBP_like"/>
    <property type="match status" value="1"/>
</dbReference>
<organism evidence="1 2">
    <name type="scientific">Actinopolymorpha pittospori</name>
    <dbReference type="NCBI Taxonomy" id="648752"/>
    <lineage>
        <taxon>Bacteria</taxon>
        <taxon>Bacillati</taxon>
        <taxon>Actinomycetota</taxon>
        <taxon>Actinomycetes</taxon>
        <taxon>Propionibacteriales</taxon>
        <taxon>Actinopolymorphaceae</taxon>
        <taxon>Actinopolymorpha</taxon>
    </lineage>
</organism>
<accession>A0A927MZ74</accession>
<keyword evidence="1" id="KW-0813">Transport</keyword>
<dbReference type="RefSeq" id="WP_345483106.1">
    <property type="nucleotide sequence ID" value="NZ_BAABJL010000197.1"/>
</dbReference>
<dbReference type="Gene3D" id="3.40.190.10">
    <property type="entry name" value="Periplasmic binding protein-like II"/>
    <property type="match status" value="1"/>
</dbReference>
<comment type="caution">
    <text evidence="1">The sequence shown here is derived from an EMBL/GenBank/DDBJ whole genome shotgun (WGS) entry which is preliminary data.</text>
</comment>
<dbReference type="Proteomes" id="UP000638648">
    <property type="component" value="Unassembled WGS sequence"/>
</dbReference>
<evidence type="ECO:0000313" key="2">
    <source>
        <dbReference type="Proteomes" id="UP000638648"/>
    </source>
</evidence>
<dbReference type="PANTHER" id="PTHR43649:SF12">
    <property type="entry name" value="DIACETYLCHITOBIOSE BINDING PROTEIN DASA"/>
    <property type="match status" value="1"/>
</dbReference>
<name>A0A927MZ74_9ACTN</name>
<dbReference type="InterPro" id="IPR050490">
    <property type="entry name" value="Bact_solute-bd_prot1"/>
</dbReference>
<dbReference type="PROSITE" id="PS51318">
    <property type="entry name" value="TAT"/>
    <property type="match status" value="1"/>
</dbReference>
<dbReference type="SUPFAM" id="SSF53850">
    <property type="entry name" value="Periplasmic binding protein-like II"/>
    <property type="match status" value="1"/>
</dbReference>
<gene>
    <name evidence="1" type="ORF">HEB94_004241</name>
</gene>
<evidence type="ECO:0000313" key="1">
    <source>
        <dbReference type="EMBL" id="MBE1607393.1"/>
    </source>
</evidence>
<dbReference type="InterPro" id="IPR006311">
    <property type="entry name" value="TAT_signal"/>
</dbReference>
<dbReference type="AlphaFoldDB" id="A0A927MZ74"/>
<dbReference type="InterPro" id="IPR006059">
    <property type="entry name" value="SBP"/>
</dbReference>
<proteinExistence type="predicted"/>
<protein>
    <submittedName>
        <fullName evidence="1">Multiple sugar transport system substrate-binding protein</fullName>
    </submittedName>
</protein>
<sequence>MRPELTGNLRRPSRRDMLRMGGLAATAAMVPGLAACGGGGSGTSGSKSEAKLQFMYWGSAFEKTAIEKMLQDFDAKHDDAAVQAVHVPGDYQTKVNTLVASNSLPDVAYMDAPTAYRLAEQGKVVDISKYIKKYPQLSGRKPDNFFWYDDGKTCGTPGASEITLLWYNKDIFSGAGVDLPPAEASKAWSWDQLLETADKLTLDQSGKRPSDSGFDSEKIRQFGISAPMSTQWTWYPLVRSNGGDIVDESGKKFTLNSPECVEVFQNLQDLIYKHRVAPSPAQLGGGDTGSNAPTTTVQLQTKRVAMAIDGQWVLLDMAKSNLKYGIGVLPSYHEPTTMQAGSCRVLSAATKSPEQAIELYVYSVDGQNSDLFQQGLWMPVETKYYADDKSIDSWIKNDAHPPEYRTAAVDYRINNAVRDYSQGLRNMPAISEVLTPALQQIETGKVPAKKVLDELKDKVEPLLQGWYPTPSSL</sequence>
<reference evidence="1" key="1">
    <citation type="submission" date="2020-10" db="EMBL/GenBank/DDBJ databases">
        <title>Sequencing the genomes of 1000 actinobacteria strains.</title>
        <authorList>
            <person name="Klenk H.-P."/>
        </authorList>
    </citation>
    <scope>NUCLEOTIDE SEQUENCE</scope>
    <source>
        <strain evidence="1">DSM 45354</strain>
    </source>
</reference>
<dbReference type="PANTHER" id="PTHR43649">
    <property type="entry name" value="ARABINOSE-BINDING PROTEIN-RELATED"/>
    <property type="match status" value="1"/>
</dbReference>
<dbReference type="Pfam" id="PF13416">
    <property type="entry name" value="SBP_bac_8"/>
    <property type="match status" value="1"/>
</dbReference>